<reference evidence="2" key="1">
    <citation type="submission" date="2018-06" db="EMBL/GenBank/DDBJ databases">
        <authorList>
            <person name="Zhirakovskaya E."/>
        </authorList>
    </citation>
    <scope>NUCLEOTIDE SEQUENCE</scope>
</reference>
<dbReference type="GO" id="GO:0051301">
    <property type="term" value="P:cell division"/>
    <property type="evidence" value="ECO:0007669"/>
    <property type="project" value="InterPro"/>
</dbReference>
<proteinExistence type="predicted"/>
<dbReference type="InterPro" id="IPR050696">
    <property type="entry name" value="FtsA/MreB"/>
</dbReference>
<dbReference type="PANTHER" id="PTHR32432">
    <property type="entry name" value="CELL DIVISION PROTEIN FTSA-RELATED"/>
    <property type="match status" value="1"/>
</dbReference>
<dbReference type="Pfam" id="PF11104">
    <property type="entry name" value="PilM_2"/>
    <property type="match status" value="1"/>
</dbReference>
<accession>A0A3B0WPS8</accession>
<evidence type="ECO:0000313" key="2">
    <source>
        <dbReference type="EMBL" id="VAW46266.1"/>
    </source>
</evidence>
<sequence>MVLQLLGRNKVQLVGVDVSSSAVKILQLSGSVDNLKVERYAVEPLSVNAVVDNNIAEVDLVSAAISKAINKAGIKVKGAATAVSGSAVITKIIQMPSELNEDELEIQLEMDATQYIPYPIDEVSLDFCVLGGVEGNEEVSNVLIASSRSENLDVYIEAFEGAGLDLKVVDVEAFAIERCFNLVRNHYEINDEEVVALFDIGSNTMTMHAMHKRTGIYSREQSFGGKQLTEEIMQRYGLSYEEAGLAKRQGGLPESYESEVLQSFKDTLVQQVSRALQFFFSATEFGNVDRILLGGGCAAIPDIDVLVEDQVGVPTEVINPVNNFKVSSKVSSDALEADAPAMMSVVGLALRNFD</sequence>
<dbReference type="InterPro" id="IPR003494">
    <property type="entry name" value="SHS2_FtsA"/>
</dbReference>
<dbReference type="EMBL" id="UOFA01000268">
    <property type="protein sequence ID" value="VAW46266.1"/>
    <property type="molecule type" value="Genomic_DNA"/>
</dbReference>
<dbReference type="InterPro" id="IPR043129">
    <property type="entry name" value="ATPase_NBD"/>
</dbReference>
<dbReference type="SMART" id="SM00842">
    <property type="entry name" value="FtsA"/>
    <property type="match status" value="1"/>
</dbReference>
<protein>
    <submittedName>
        <fullName evidence="2">Type IV pilus biogenesis protein PilM</fullName>
    </submittedName>
</protein>
<dbReference type="CDD" id="cd24049">
    <property type="entry name" value="ASKHA_NBD_PilM"/>
    <property type="match status" value="1"/>
</dbReference>
<name>A0A3B0WPS8_9ZZZZ</name>
<dbReference type="SUPFAM" id="SSF53067">
    <property type="entry name" value="Actin-like ATPase domain"/>
    <property type="match status" value="2"/>
</dbReference>
<dbReference type="AlphaFoldDB" id="A0A3B0WPS8"/>
<dbReference type="InterPro" id="IPR005883">
    <property type="entry name" value="PilM"/>
</dbReference>
<dbReference type="Gene3D" id="3.30.420.40">
    <property type="match status" value="2"/>
</dbReference>
<organism evidence="2">
    <name type="scientific">hydrothermal vent metagenome</name>
    <dbReference type="NCBI Taxonomy" id="652676"/>
    <lineage>
        <taxon>unclassified sequences</taxon>
        <taxon>metagenomes</taxon>
        <taxon>ecological metagenomes</taxon>
    </lineage>
</organism>
<dbReference type="PANTHER" id="PTHR32432:SF3">
    <property type="entry name" value="ETHANOLAMINE UTILIZATION PROTEIN EUTJ"/>
    <property type="match status" value="1"/>
</dbReference>
<gene>
    <name evidence="2" type="ORF">MNBD_GAMMA02-909</name>
</gene>
<dbReference type="PIRSF" id="PIRSF019169">
    <property type="entry name" value="PilM"/>
    <property type="match status" value="1"/>
</dbReference>
<evidence type="ECO:0000259" key="1">
    <source>
        <dbReference type="SMART" id="SM00842"/>
    </source>
</evidence>
<feature type="domain" description="SHS2" evidence="1">
    <location>
        <begin position="13"/>
        <end position="179"/>
    </location>
</feature>
<dbReference type="Gene3D" id="3.30.1490.300">
    <property type="match status" value="1"/>
</dbReference>
<dbReference type="NCBIfam" id="TIGR01175">
    <property type="entry name" value="pilM"/>
    <property type="match status" value="1"/>
</dbReference>